<dbReference type="InterPro" id="IPR001283">
    <property type="entry name" value="CRISP-related"/>
</dbReference>
<protein>
    <submittedName>
        <fullName evidence="4 5">SCP domain-containing protein</fullName>
    </submittedName>
</protein>
<evidence type="ECO:0000313" key="3">
    <source>
        <dbReference type="Proteomes" id="UP000095280"/>
    </source>
</evidence>
<name>A0A1I8HMD5_9PLAT</name>
<accession>A0A1I8HMD5</accession>
<dbReference type="InterPro" id="IPR034113">
    <property type="entry name" value="SCP_GAPR1-like"/>
</dbReference>
<feature type="domain" description="SCP" evidence="2">
    <location>
        <begin position="5"/>
        <end position="140"/>
    </location>
</feature>
<dbReference type="InterPro" id="IPR035940">
    <property type="entry name" value="CAP_sf"/>
</dbReference>
<proteinExistence type="predicted"/>
<dbReference type="PANTHER" id="PTHR10334">
    <property type="entry name" value="CYSTEINE-RICH SECRETORY PROTEIN-RELATED"/>
    <property type="match status" value="1"/>
</dbReference>
<dbReference type="PRINTS" id="PR00838">
    <property type="entry name" value="V5ALLERGEN"/>
</dbReference>
<dbReference type="Pfam" id="PF00188">
    <property type="entry name" value="CAP"/>
    <property type="match status" value="2"/>
</dbReference>
<dbReference type="Proteomes" id="UP000095280">
    <property type="component" value="Unplaced"/>
</dbReference>
<dbReference type="WBParaSite" id="maker-uti_cns_0006972-snap-gene-0.4-mRNA-1">
    <property type="protein sequence ID" value="maker-uti_cns_0006972-snap-gene-0.4-mRNA-1"/>
    <property type="gene ID" value="maker-uti_cns_0006972-snap-gene-0.4"/>
</dbReference>
<feature type="compositionally biased region" description="Basic and acidic residues" evidence="1">
    <location>
        <begin position="200"/>
        <end position="219"/>
    </location>
</feature>
<keyword evidence="3" id="KW-1185">Reference proteome</keyword>
<dbReference type="InterPro" id="IPR002413">
    <property type="entry name" value="V5_allergen-like"/>
</dbReference>
<evidence type="ECO:0000313" key="4">
    <source>
        <dbReference type="WBParaSite" id="maker-uti_cns_0006972-snap-gene-0.4-mRNA-1"/>
    </source>
</evidence>
<sequence>MSLSEFRQSLMQQQNSRRALHGAAALRAASDLDRTAQAWAEALAAKGSLENSAEAKRGECGECISMRSAEGQAAEISAEEVVSQWYRDIDKYNFADGSGKAGNFTQLVWLGTREVGVGRAQSGSRVVVVAHYRPPGNVRGRYVANVRPVESAGSDVTKQLAAAGCRVTSSKIEREEVRGEDGRLFVVERERIRYVDEQGNEKEKIVERRQEKPELRPPPEKQQQQQKQQQATQGKVLDATESQMSQFGHEVLERHNHHRMQHGVPGLALNAELSAKAQAFATELCGKSKLYNSSATHGTERLGENIASRWSNGETDYNAIDVVDHWYNEVEKFRYNEEPSDINGIGNFTQLVWKNSKELGVGKAIHRAADGSHKVVVVCYYYPSGNVMSSFRQNVLRPGK</sequence>
<dbReference type="Gene3D" id="3.40.33.10">
    <property type="entry name" value="CAP"/>
    <property type="match status" value="2"/>
</dbReference>
<feature type="region of interest" description="Disordered" evidence="1">
    <location>
        <begin position="200"/>
        <end position="238"/>
    </location>
</feature>
<dbReference type="OrthoDB" id="337038at2759"/>
<reference evidence="4 5" key="1">
    <citation type="submission" date="2016-11" db="UniProtKB">
        <authorList>
            <consortium name="WormBaseParasite"/>
        </authorList>
    </citation>
    <scope>IDENTIFICATION</scope>
</reference>
<dbReference type="SMART" id="SM00198">
    <property type="entry name" value="SCP"/>
    <property type="match status" value="2"/>
</dbReference>
<organism evidence="3 4">
    <name type="scientific">Macrostomum lignano</name>
    <dbReference type="NCBI Taxonomy" id="282301"/>
    <lineage>
        <taxon>Eukaryota</taxon>
        <taxon>Metazoa</taxon>
        <taxon>Spiralia</taxon>
        <taxon>Lophotrochozoa</taxon>
        <taxon>Platyhelminthes</taxon>
        <taxon>Rhabditophora</taxon>
        <taxon>Macrostomorpha</taxon>
        <taxon>Macrostomida</taxon>
        <taxon>Macrostomidae</taxon>
        <taxon>Macrostomum</taxon>
    </lineage>
</organism>
<dbReference type="WBParaSite" id="maker-uti_cns_0010298-snap-gene-0.4-mRNA-1">
    <property type="protein sequence ID" value="maker-uti_cns_0010298-snap-gene-0.4-mRNA-1"/>
    <property type="gene ID" value="maker-uti_cns_0010298-snap-gene-0.4"/>
</dbReference>
<dbReference type="CDD" id="cd05382">
    <property type="entry name" value="CAP_GAPR1-like"/>
    <property type="match status" value="1"/>
</dbReference>
<feature type="domain" description="SCP" evidence="2">
    <location>
        <begin position="246"/>
        <end position="389"/>
    </location>
</feature>
<dbReference type="AlphaFoldDB" id="A0A1I8HMD5"/>
<evidence type="ECO:0000259" key="2">
    <source>
        <dbReference type="SMART" id="SM00198"/>
    </source>
</evidence>
<dbReference type="PRINTS" id="PR00837">
    <property type="entry name" value="V5TPXLIKE"/>
</dbReference>
<evidence type="ECO:0000256" key="1">
    <source>
        <dbReference type="SAM" id="MobiDB-lite"/>
    </source>
</evidence>
<dbReference type="SUPFAM" id="SSF55797">
    <property type="entry name" value="PR-1-like"/>
    <property type="match status" value="2"/>
</dbReference>
<dbReference type="FunFam" id="3.40.33.10:FF:000010">
    <property type="entry name" value="Predicted protein"/>
    <property type="match status" value="1"/>
</dbReference>
<dbReference type="InterPro" id="IPR014044">
    <property type="entry name" value="CAP_dom"/>
</dbReference>
<dbReference type="STRING" id="282301.A0A1I8HMD5"/>
<evidence type="ECO:0000313" key="5">
    <source>
        <dbReference type="WBParaSite" id="maker-uti_cns_0010298-snap-gene-0.4-mRNA-1"/>
    </source>
</evidence>
<feature type="compositionally biased region" description="Low complexity" evidence="1">
    <location>
        <begin position="221"/>
        <end position="230"/>
    </location>
</feature>